<dbReference type="AlphaFoldDB" id="A0A7R9D7Z5"/>
<organism evidence="1">
    <name type="scientific">Timema poppense</name>
    <name type="common">Walking stick</name>
    <dbReference type="NCBI Taxonomy" id="170557"/>
    <lineage>
        <taxon>Eukaryota</taxon>
        <taxon>Metazoa</taxon>
        <taxon>Ecdysozoa</taxon>
        <taxon>Arthropoda</taxon>
        <taxon>Hexapoda</taxon>
        <taxon>Insecta</taxon>
        <taxon>Pterygota</taxon>
        <taxon>Neoptera</taxon>
        <taxon>Polyneoptera</taxon>
        <taxon>Phasmatodea</taxon>
        <taxon>Timematodea</taxon>
        <taxon>Timematoidea</taxon>
        <taxon>Timematidae</taxon>
        <taxon>Timema</taxon>
    </lineage>
</organism>
<gene>
    <name evidence="1" type="ORF">TPSB3V08_LOCUS6575</name>
</gene>
<accession>A0A7R9D7Z5</accession>
<proteinExistence type="predicted"/>
<dbReference type="EMBL" id="OD003907">
    <property type="protein sequence ID" value="CAD7408871.1"/>
    <property type="molecule type" value="Genomic_DNA"/>
</dbReference>
<dbReference type="Gene3D" id="3.30.200.20">
    <property type="entry name" value="Phosphorylase Kinase, domain 1"/>
    <property type="match status" value="1"/>
</dbReference>
<reference evidence="1" key="1">
    <citation type="submission" date="2020-11" db="EMBL/GenBank/DDBJ databases">
        <authorList>
            <person name="Tran Van P."/>
        </authorList>
    </citation>
    <scope>NUCLEOTIDE SEQUENCE</scope>
</reference>
<evidence type="ECO:0000313" key="1">
    <source>
        <dbReference type="EMBL" id="CAD7408871.1"/>
    </source>
</evidence>
<sequence>MDITQSRKSLILWPYSSGLTGRKRGASFNMTPLALPSAERRCGSQLHLASRVTPNHRSDGDHWTAAPTNSSHYNVVKTVMADQFGALSLRAACHDVTEECTCMDVESDEKEVFKARDKKNPKKFVAMKKVLMDNEKEGIQEVHEIVEARMRWYRHVIRMEGESIPIR</sequence>
<name>A0A7R9D7Z5_TIMPO</name>
<protein>
    <submittedName>
        <fullName evidence="1">Uncharacterized protein</fullName>
    </submittedName>
</protein>